<feature type="region of interest" description="Disordered" evidence="1">
    <location>
        <begin position="6"/>
        <end position="41"/>
    </location>
</feature>
<proteinExistence type="predicted"/>
<evidence type="ECO:0000256" key="1">
    <source>
        <dbReference type="SAM" id="MobiDB-lite"/>
    </source>
</evidence>
<dbReference type="EMBL" id="CAKXAJ010019701">
    <property type="protein sequence ID" value="CAH2218485.1"/>
    <property type="molecule type" value="Genomic_DNA"/>
</dbReference>
<comment type="caution">
    <text evidence="2">The sequence shown here is derived from an EMBL/GenBank/DDBJ whole genome shotgun (WGS) entry which is preliminary data.</text>
</comment>
<accession>A0A8S4QU36</accession>
<feature type="compositionally biased region" description="Low complexity" evidence="1">
    <location>
        <begin position="6"/>
        <end position="19"/>
    </location>
</feature>
<reference evidence="2" key="1">
    <citation type="submission" date="2022-03" db="EMBL/GenBank/DDBJ databases">
        <authorList>
            <person name="Lindestad O."/>
        </authorList>
    </citation>
    <scope>NUCLEOTIDE SEQUENCE</scope>
</reference>
<keyword evidence="3" id="KW-1185">Reference proteome</keyword>
<dbReference type="AlphaFoldDB" id="A0A8S4QU36"/>
<name>A0A8S4QU36_9NEOP</name>
<dbReference type="Proteomes" id="UP000838756">
    <property type="component" value="Unassembled WGS sequence"/>
</dbReference>
<gene>
    <name evidence="2" type="primary">jg26663</name>
    <name evidence="2" type="ORF">PAEG_LOCUS6319</name>
</gene>
<dbReference type="OrthoDB" id="10067585at2759"/>
<sequence length="77" mass="8783">MAVVQYTAAAQHTTTTSSAPSGRRRSTARPLPSRCDPEEFSEAPTRAMRKFIHRSINLCITPAIEIVFQWRMQYIIM</sequence>
<evidence type="ECO:0000313" key="3">
    <source>
        <dbReference type="Proteomes" id="UP000838756"/>
    </source>
</evidence>
<evidence type="ECO:0000313" key="2">
    <source>
        <dbReference type="EMBL" id="CAH2218485.1"/>
    </source>
</evidence>
<organism evidence="2 3">
    <name type="scientific">Pararge aegeria aegeria</name>
    <dbReference type="NCBI Taxonomy" id="348720"/>
    <lineage>
        <taxon>Eukaryota</taxon>
        <taxon>Metazoa</taxon>
        <taxon>Ecdysozoa</taxon>
        <taxon>Arthropoda</taxon>
        <taxon>Hexapoda</taxon>
        <taxon>Insecta</taxon>
        <taxon>Pterygota</taxon>
        <taxon>Neoptera</taxon>
        <taxon>Endopterygota</taxon>
        <taxon>Lepidoptera</taxon>
        <taxon>Glossata</taxon>
        <taxon>Ditrysia</taxon>
        <taxon>Papilionoidea</taxon>
        <taxon>Nymphalidae</taxon>
        <taxon>Satyrinae</taxon>
        <taxon>Satyrini</taxon>
        <taxon>Parargina</taxon>
        <taxon>Pararge</taxon>
    </lineage>
</organism>
<protein>
    <submittedName>
        <fullName evidence="2">Jg26663 protein</fullName>
    </submittedName>
</protein>